<feature type="region of interest" description="Disordered" evidence="1">
    <location>
        <begin position="26"/>
        <end position="62"/>
    </location>
</feature>
<feature type="compositionally biased region" description="Polar residues" evidence="1">
    <location>
        <begin position="1018"/>
        <end position="1035"/>
    </location>
</feature>
<gene>
    <name evidence="2" type="ORF">IZO911_LOCUS15838</name>
</gene>
<accession>A0A814EG39</accession>
<reference evidence="2" key="1">
    <citation type="submission" date="2021-02" db="EMBL/GenBank/DDBJ databases">
        <authorList>
            <person name="Nowell W R."/>
        </authorList>
    </citation>
    <scope>NUCLEOTIDE SEQUENCE</scope>
</reference>
<dbReference type="EMBL" id="CAJNOE010000139">
    <property type="protein sequence ID" value="CAF0967229.1"/>
    <property type="molecule type" value="Genomic_DNA"/>
</dbReference>
<evidence type="ECO:0000313" key="3">
    <source>
        <dbReference type="Proteomes" id="UP000663860"/>
    </source>
</evidence>
<sequence>MLHTQVQTCDQDVIEMNYQPCGIAAANNQTEKEQDTSSDLDLSKSTDSSMPLLPPNETTSSSHCGITYELSLKAALILDSSSNNWIDETEHSQMDCSELLLKSISSPKQRVVDHQTSSYSSPVHIETNSSIIIDGSSTSDIVTDVMEKIMKNLDNIEHQCVFDDDVLLRELEPADNIQQLDINMVTDECSSTIEPTFSHHNILTDLPSDVEIPSAGKFLDNQTSSINIERGRPRSARSKSQKWSSEKVNNLVLNPKSSTMWKSIIIRRQFVLGTSTDMFRMIPSYLFDDECRLKLIDSLVYKKILVKGNWFRNAKGSPIAACRINYDLVEIYGVEINKIFTTQAKFMLQDPRLLALVTTSSISYFSNRSTILLDNSIYMKKGFASYQLITTCSGFSKSDTFLEISNACNDIDELETQYKSQSHHDDASIKISGKNRSKKLSKSYSNDSDTYVCEKVLNEFTGPGCIRALANHSNVLGLFDEFDDDSQKTNIFPSKDKFSNSMINCKSFVQTVFSCPQKYVKATSDRLTILVQPRLSIIGGSNGSILIEIIRKKLSNTMIADPMVERFEFVSLQSTGTLIENRLQTLPQDSIRINFLLLFVHMINGKIFMFDDDARHLQKQFTDELTARSLHFERHDAWLSVRFRKSREYSLRMCAYLQIIKLAYQLANEFVQQQPTSFNTYNKMTIDLYTKIKQFVDEKHLPNEILIDGKQIVKSSHKATLIMILKYINLTSISSSETGPIQEIPEAPSATSMSSLGMPPVPLTQEHDQQQQQSSMPPIPTIENNREFKVYCKNLMLIDSTVFTRSSIHKESQLKKHLHYFDHATSYLSQIKLLHIYKNGIVTADARTISCYVKALPSTNTHNTILDFSKLLDIIDVQYSLYISAFNKIWLPYRNQCSNEVMMLLNNQPYNIYQFEYNYLPPKRKPITPVPSVTGSTIVSSPFNDSMSSTINPQNPTSSLNSISPVSTLPLATTMNSNVPRLTSIDKQMLPDATASVNTTSNSSSSESSASEEETIDQVETATSIRKTVPTSNKRQVLRKSTKRKR</sequence>
<dbReference type="AlphaFoldDB" id="A0A814EG39"/>
<protein>
    <submittedName>
        <fullName evidence="2">Uncharacterized protein</fullName>
    </submittedName>
</protein>
<feature type="compositionally biased region" description="Low complexity" evidence="1">
    <location>
        <begin position="994"/>
        <end position="1009"/>
    </location>
</feature>
<evidence type="ECO:0000256" key="1">
    <source>
        <dbReference type="SAM" id="MobiDB-lite"/>
    </source>
</evidence>
<comment type="caution">
    <text evidence="2">The sequence shown here is derived from an EMBL/GenBank/DDBJ whole genome shotgun (WGS) entry which is preliminary data.</text>
</comment>
<feature type="compositionally biased region" description="Low complexity" evidence="1">
    <location>
        <begin position="37"/>
        <end position="49"/>
    </location>
</feature>
<feature type="compositionally biased region" description="Basic residues" evidence="1">
    <location>
        <begin position="1036"/>
        <end position="1046"/>
    </location>
</feature>
<dbReference type="Proteomes" id="UP000663860">
    <property type="component" value="Unassembled WGS sequence"/>
</dbReference>
<feature type="region of interest" description="Disordered" evidence="1">
    <location>
        <begin position="994"/>
        <end position="1046"/>
    </location>
</feature>
<proteinExistence type="predicted"/>
<evidence type="ECO:0000313" key="2">
    <source>
        <dbReference type="EMBL" id="CAF0967229.1"/>
    </source>
</evidence>
<name>A0A814EG39_9BILA</name>
<organism evidence="2 3">
    <name type="scientific">Adineta steineri</name>
    <dbReference type="NCBI Taxonomy" id="433720"/>
    <lineage>
        <taxon>Eukaryota</taxon>
        <taxon>Metazoa</taxon>
        <taxon>Spiralia</taxon>
        <taxon>Gnathifera</taxon>
        <taxon>Rotifera</taxon>
        <taxon>Eurotatoria</taxon>
        <taxon>Bdelloidea</taxon>
        <taxon>Adinetida</taxon>
        <taxon>Adinetidae</taxon>
        <taxon>Adineta</taxon>
    </lineage>
</organism>
<feature type="region of interest" description="Disordered" evidence="1">
    <location>
        <begin position="739"/>
        <end position="779"/>
    </location>
</feature>